<protein>
    <submittedName>
        <fullName evidence="4">Transmembrane protein</fullName>
    </submittedName>
</protein>
<reference evidence="2 3" key="2">
    <citation type="submission" date="2018-11" db="EMBL/GenBank/DDBJ databases">
        <authorList>
            <consortium name="Pathogen Informatics"/>
        </authorList>
    </citation>
    <scope>NUCLEOTIDE SEQUENCE [LARGE SCALE GENOMIC DNA]</scope>
</reference>
<dbReference type="WBParaSite" id="BTMF_0000455401-mRNA-1">
    <property type="protein sequence ID" value="BTMF_0000455401-mRNA-1"/>
    <property type="gene ID" value="BTMF_0000455401"/>
</dbReference>
<gene>
    <name evidence="2" type="ORF">BTMF_LOCUS3850</name>
</gene>
<feature type="transmembrane region" description="Helical" evidence="1">
    <location>
        <begin position="24"/>
        <end position="50"/>
    </location>
</feature>
<evidence type="ECO:0000313" key="4">
    <source>
        <dbReference type="WBParaSite" id="BTMF_0000455401-mRNA-1"/>
    </source>
</evidence>
<evidence type="ECO:0000256" key="1">
    <source>
        <dbReference type="SAM" id="Phobius"/>
    </source>
</evidence>
<keyword evidence="1" id="KW-1133">Transmembrane helix</keyword>
<keyword evidence="1" id="KW-0812">Transmembrane</keyword>
<reference evidence="4" key="1">
    <citation type="submission" date="2017-02" db="UniProtKB">
        <authorList>
            <consortium name="WormBaseParasite"/>
        </authorList>
    </citation>
    <scope>IDENTIFICATION</scope>
</reference>
<organism evidence="4">
    <name type="scientific">Brugia timori</name>
    <dbReference type="NCBI Taxonomy" id="42155"/>
    <lineage>
        <taxon>Eukaryota</taxon>
        <taxon>Metazoa</taxon>
        <taxon>Ecdysozoa</taxon>
        <taxon>Nematoda</taxon>
        <taxon>Chromadorea</taxon>
        <taxon>Rhabditida</taxon>
        <taxon>Spirurina</taxon>
        <taxon>Spiruromorpha</taxon>
        <taxon>Filarioidea</taxon>
        <taxon>Onchocercidae</taxon>
        <taxon>Brugia</taxon>
    </lineage>
</organism>
<dbReference type="Proteomes" id="UP000280834">
    <property type="component" value="Unassembled WGS sequence"/>
</dbReference>
<keyword evidence="1" id="KW-0472">Membrane</keyword>
<proteinExistence type="predicted"/>
<dbReference type="AlphaFoldDB" id="A0A0R3QDW8"/>
<keyword evidence="3" id="KW-1185">Reference proteome</keyword>
<evidence type="ECO:0000313" key="3">
    <source>
        <dbReference type="Proteomes" id="UP000280834"/>
    </source>
</evidence>
<sequence>MGGGFVITGQCSGQQTRGAVRRRMVALVVGVWLVGICVWVVVVVGVQVSYVSHVT</sequence>
<name>A0A0R3QDW8_9BILA</name>
<accession>A0A0R3QDW8</accession>
<dbReference type="EMBL" id="UZAG01003615">
    <property type="protein sequence ID" value="VDO15622.1"/>
    <property type="molecule type" value="Genomic_DNA"/>
</dbReference>
<evidence type="ECO:0000313" key="2">
    <source>
        <dbReference type="EMBL" id="VDO15622.1"/>
    </source>
</evidence>